<proteinExistence type="predicted"/>
<dbReference type="EMBL" id="LGRN01001390">
    <property type="protein sequence ID" value="OJD09515.1"/>
    <property type="molecule type" value="Genomic_DNA"/>
</dbReference>
<name>A0A1J9PNU0_9EURO</name>
<comment type="caution">
    <text evidence="1">The sequence shown here is derived from an EMBL/GenBank/DDBJ whole genome shotgun (WGS) entry which is preliminary data.</text>
</comment>
<keyword evidence="2" id="KW-1185">Reference proteome</keyword>
<accession>A0A1J9PNU0</accession>
<organism evidence="1 2">
    <name type="scientific">Emergomyces pasteurianus Ep9510</name>
    <dbReference type="NCBI Taxonomy" id="1447872"/>
    <lineage>
        <taxon>Eukaryota</taxon>
        <taxon>Fungi</taxon>
        <taxon>Dikarya</taxon>
        <taxon>Ascomycota</taxon>
        <taxon>Pezizomycotina</taxon>
        <taxon>Eurotiomycetes</taxon>
        <taxon>Eurotiomycetidae</taxon>
        <taxon>Onygenales</taxon>
        <taxon>Ajellomycetaceae</taxon>
        <taxon>Emergomyces</taxon>
    </lineage>
</organism>
<dbReference type="Proteomes" id="UP000182235">
    <property type="component" value="Unassembled WGS sequence"/>
</dbReference>
<dbReference type="AlphaFoldDB" id="A0A1J9PNU0"/>
<protein>
    <submittedName>
        <fullName evidence="1">Uncharacterized protein</fullName>
    </submittedName>
</protein>
<feature type="non-terminal residue" evidence="1">
    <location>
        <position position="59"/>
    </location>
</feature>
<evidence type="ECO:0000313" key="2">
    <source>
        <dbReference type="Proteomes" id="UP000182235"/>
    </source>
</evidence>
<gene>
    <name evidence="1" type="ORF">AJ78_09043</name>
</gene>
<reference evidence="1 2" key="1">
    <citation type="submission" date="2015-07" db="EMBL/GenBank/DDBJ databases">
        <title>Emmonsia species relationships and genome sequence.</title>
        <authorList>
            <consortium name="The Broad Institute Genomics Platform"/>
            <person name="Cuomo C.A."/>
            <person name="Munoz J.F."/>
            <person name="Imamovic A."/>
            <person name="Priest M.E."/>
            <person name="Young S."/>
            <person name="Clay O.K."/>
            <person name="McEwen J.G."/>
        </authorList>
    </citation>
    <scope>NUCLEOTIDE SEQUENCE [LARGE SCALE GENOMIC DNA]</scope>
    <source>
        <strain evidence="1 2">UAMH 9510</strain>
    </source>
</reference>
<dbReference type="VEuPathDB" id="FungiDB:AJ78_09043"/>
<sequence length="59" mass="6822">MGRPVVPLLTLCSPARFPEDRVEQSTRLQARDPVRGEVVDYVRIMIFHLFPRVKFPLAT</sequence>
<evidence type="ECO:0000313" key="1">
    <source>
        <dbReference type="EMBL" id="OJD09515.1"/>
    </source>
</evidence>